<dbReference type="InterPro" id="IPR009057">
    <property type="entry name" value="Homeodomain-like_sf"/>
</dbReference>
<dbReference type="Proteomes" id="UP000242317">
    <property type="component" value="Unassembled WGS sequence"/>
</dbReference>
<dbReference type="PANTHER" id="PTHR46796">
    <property type="entry name" value="HTH-TYPE TRANSCRIPTIONAL ACTIVATOR RHAS-RELATED"/>
    <property type="match status" value="1"/>
</dbReference>
<reference evidence="6" key="1">
    <citation type="submission" date="2016-09" db="EMBL/GenBank/DDBJ databases">
        <authorList>
            <person name="Varghese N."/>
            <person name="Submissions S."/>
        </authorList>
    </citation>
    <scope>NUCLEOTIDE SEQUENCE [LARGE SCALE GENOMIC DNA]</scope>
    <source>
        <strain evidence="6">ANC 3699</strain>
    </source>
</reference>
<dbReference type="InterPro" id="IPR035418">
    <property type="entry name" value="AraC-bd_2"/>
</dbReference>
<keyword evidence="3" id="KW-0804">Transcription</keyword>
<evidence type="ECO:0000313" key="5">
    <source>
        <dbReference type="EMBL" id="SDC42647.1"/>
    </source>
</evidence>
<name>A0A1G6LI56_9GAMM</name>
<keyword evidence="2" id="KW-0238">DNA-binding</keyword>
<dbReference type="Pfam" id="PF12833">
    <property type="entry name" value="HTH_18"/>
    <property type="match status" value="1"/>
</dbReference>
<evidence type="ECO:0000256" key="3">
    <source>
        <dbReference type="ARBA" id="ARBA00023163"/>
    </source>
</evidence>
<evidence type="ECO:0000259" key="4">
    <source>
        <dbReference type="PROSITE" id="PS01124"/>
    </source>
</evidence>
<dbReference type="OrthoDB" id="6003540at2"/>
<dbReference type="SMART" id="SM00342">
    <property type="entry name" value="HTH_ARAC"/>
    <property type="match status" value="1"/>
</dbReference>
<feature type="domain" description="HTH araC/xylS-type" evidence="4">
    <location>
        <begin position="216"/>
        <end position="315"/>
    </location>
</feature>
<dbReference type="AlphaFoldDB" id="A0A1G6LI56"/>
<keyword evidence="6" id="KW-1185">Reference proteome</keyword>
<sequence>MGRSYSTQDIRAQDITAQDRFDYWKDVVESTYASSSTNKQLNEGEFAGELSVKSLGSSALITRIQSTPIEYQETILGQRTEDYFICLSLCPRALLSQNGLSSVQLEKDIVVYDNNLPFCYAFPEGDNQIVISVPHAVLSQHFPEVQSYLNQTLHRKTPLSTLLVTMIQSTWETEELEDVFGDRVLITLLHLLRTAFEANEPSSIQAVQQYKFDKLALAKEFILANLVDSELNVEKISQQLHISARTLSRLFARENTTVMRWLWQQRLNACHRALLMKTNLPISKIAYDYGFSNLSHFNKLFKEEYGITPSDLRQQ</sequence>
<dbReference type="GO" id="GO:0043565">
    <property type="term" value="F:sequence-specific DNA binding"/>
    <property type="evidence" value="ECO:0007669"/>
    <property type="project" value="InterPro"/>
</dbReference>
<protein>
    <submittedName>
        <fullName evidence="5">Transcriptional regulator, AraC family</fullName>
    </submittedName>
</protein>
<dbReference type="SUPFAM" id="SSF46689">
    <property type="entry name" value="Homeodomain-like"/>
    <property type="match status" value="1"/>
</dbReference>
<keyword evidence="1" id="KW-0805">Transcription regulation</keyword>
<proteinExistence type="predicted"/>
<organism evidence="5 6">
    <name type="scientific">Acinetobacter marinus</name>
    <dbReference type="NCBI Taxonomy" id="281375"/>
    <lineage>
        <taxon>Bacteria</taxon>
        <taxon>Pseudomonadati</taxon>
        <taxon>Pseudomonadota</taxon>
        <taxon>Gammaproteobacteria</taxon>
        <taxon>Moraxellales</taxon>
        <taxon>Moraxellaceae</taxon>
        <taxon>Acinetobacter</taxon>
    </lineage>
</organism>
<gene>
    <name evidence="5" type="ORF">SAMN05421749_10567</name>
</gene>
<dbReference type="PROSITE" id="PS01124">
    <property type="entry name" value="HTH_ARAC_FAMILY_2"/>
    <property type="match status" value="1"/>
</dbReference>
<evidence type="ECO:0000313" key="6">
    <source>
        <dbReference type="Proteomes" id="UP000242317"/>
    </source>
</evidence>
<dbReference type="RefSeq" id="WP_092619771.1">
    <property type="nucleotide sequence ID" value="NZ_FMYK01000005.1"/>
</dbReference>
<evidence type="ECO:0000256" key="2">
    <source>
        <dbReference type="ARBA" id="ARBA00023125"/>
    </source>
</evidence>
<accession>A0A1G6LI56</accession>
<dbReference type="Gene3D" id="1.10.10.60">
    <property type="entry name" value="Homeodomain-like"/>
    <property type="match status" value="1"/>
</dbReference>
<dbReference type="InterPro" id="IPR018060">
    <property type="entry name" value="HTH_AraC"/>
</dbReference>
<dbReference type="InterPro" id="IPR050204">
    <property type="entry name" value="AraC_XylS_family_regulators"/>
</dbReference>
<dbReference type="PRINTS" id="PR00032">
    <property type="entry name" value="HTHARAC"/>
</dbReference>
<dbReference type="PANTHER" id="PTHR46796:SF6">
    <property type="entry name" value="ARAC SUBFAMILY"/>
    <property type="match status" value="1"/>
</dbReference>
<dbReference type="InterPro" id="IPR020449">
    <property type="entry name" value="Tscrpt_reg_AraC-type_HTH"/>
</dbReference>
<dbReference type="Pfam" id="PF14525">
    <property type="entry name" value="AraC_binding_2"/>
    <property type="match status" value="1"/>
</dbReference>
<dbReference type="EMBL" id="FMYK01000005">
    <property type="protein sequence ID" value="SDC42647.1"/>
    <property type="molecule type" value="Genomic_DNA"/>
</dbReference>
<evidence type="ECO:0000256" key="1">
    <source>
        <dbReference type="ARBA" id="ARBA00023015"/>
    </source>
</evidence>
<dbReference type="GO" id="GO:0003700">
    <property type="term" value="F:DNA-binding transcription factor activity"/>
    <property type="evidence" value="ECO:0007669"/>
    <property type="project" value="InterPro"/>
</dbReference>